<evidence type="ECO:0000256" key="1">
    <source>
        <dbReference type="SAM" id="MobiDB-lite"/>
    </source>
</evidence>
<reference evidence="4 5" key="1">
    <citation type="journal article" date="2012" name="BMC Genomics">
        <title>Comparative genomics of the white-rot fungi, Phanerochaete carnosa and P. chrysosporium, to elucidate the genetic basis of the distinct wood types they colonize.</title>
        <authorList>
            <person name="Suzuki H."/>
            <person name="MacDonald J."/>
            <person name="Syed K."/>
            <person name="Salamov A."/>
            <person name="Hori C."/>
            <person name="Aerts A."/>
            <person name="Henrissat B."/>
            <person name="Wiebenga A."/>
            <person name="vanKuyk P.A."/>
            <person name="Barry K."/>
            <person name="Lindquist E."/>
            <person name="LaButti K."/>
            <person name="Lapidus A."/>
            <person name="Lucas S."/>
            <person name="Coutinho P."/>
            <person name="Gong Y."/>
            <person name="Samejima M."/>
            <person name="Mahadevan R."/>
            <person name="Abou-Zaid M."/>
            <person name="de Vries R.P."/>
            <person name="Igarashi K."/>
            <person name="Yadav J.S."/>
            <person name="Grigoriev I.V."/>
            <person name="Master E.R."/>
        </authorList>
    </citation>
    <scope>NUCLEOTIDE SEQUENCE [LARGE SCALE GENOMIC DNA]</scope>
    <source>
        <strain evidence="4 5">HHB-10118-sp</strain>
    </source>
</reference>
<dbReference type="Proteomes" id="UP000008370">
    <property type="component" value="Unassembled WGS sequence"/>
</dbReference>
<feature type="transmembrane region" description="Helical" evidence="2">
    <location>
        <begin position="132"/>
        <end position="156"/>
    </location>
</feature>
<keyword evidence="2" id="KW-0812">Transmembrane</keyword>
<keyword evidence="2" id="KW-0472">Membrane</keyword>
<dbReference type="HOGENOM" id="CLU_069427_0_0_1"/>
<feature type="compositionally biased region" description="Polar residues" evidence="1">
    <location>
        <begin position="318"/>
        <end position="336"/>
    </location>
</feature>
<dbReference type="KEGG" id="pco:PHACADRAFT_197544"/>
<sequence>MSAPTTSSPSPNTATVVLPPGLTLDQYLTLQGDAVAFAIIIWDYFILLPDELVLYTDKDKRISRAPTTIFFIVLRYSAFLATLPSLFFTSVQNQHCQAAVILSQVGACLVVSASGAIFCLRVSAMWHGNRAVYALVTTVFLTMVSCWIAVATQYSATTGPPTPLGSNCQMHPIVSWAPISFGSSVLFDSTILLLTIAKLPRTWTTKSHIGRQIFRDTLMYFTLSTVTNIVVLSIQALGEAHAMIKPTAVPFATVMTATMGSRVYLNLRLLEIRRQAEAERIPLGVPFAVPRPGTDRTKDATSGATHVESFLTARQAPGSMNSKKNDSTIATGQSGYSLDIERPL</sequence>
<proteinExistence type="predicted"/>
<feature type="transmembrane region" description="Helical" evidence="2">
    <location>
        <begin position="248"/>
        <end position="265"/>
    </location>
</feature>
<evidence type="ECO:0000313" key="5">
    <source>
        <dbReference type="Proteomes" id="UP000008370"/>
    </source>
</evidence>
<keyword evidence="5" id="KW-1185">Reference proteome</keyword>
<evidence type="ECO:0000259" key="3">
    <source>
        <dbReference type="Pfam" id="PF20151"/>
    </source>
</evidence>
<dbReference type="AlphaFoldDB" id="K5W2H2"/>
<feature type="transmembrane region" description="Helical" evidence="2">
    <location>
        <begin position="176"/>
        <end position="197"/>
    </location>
</feature>
<dbReference type="EMBL" id="JH930474">
    <property type="protein sequence ID" value="EKM53114.1"/>
    <property type="molecule type" value="Genomic_DNA"/>
</dbReference>
<dbReference type="InParanoid" id="K5W2H2"/>
<dbReference type="RefSeq" id="XP_007397816.1">
    <property type="nucleotide sequence ID" value="XM_007397754.1"/>
</dbReference>
<feature type="transmembrane region" description="Helical" evidence="2">
    <location>
        <begin position="100"/>
        <end position="120"/>
    </location>
</feature>
<keyword evidence="2" id="KW-1133">Transmembrane helix</keyword>
<dbReference type="STRING" id="650164.K5W2H2"/>
<feature type="region of interest" description="Disordered" evidence="1">
    <location>
        <begin position="315"/>
        <end position="344"/>
    </location>
</feature>
<accession>K5W2H2</accession>
<feature type="transmembrane region" description="Helical" evidence="2">
    <location>
        <begin position="28"/>
        <end position="48"/>
    </location>
</feature>
<evidence type="ECO:0000313" key="4">
    <source>
        <dbReference type="EMBL" id="EKM53114.1"/>
    </source>
</evidence>
<dbReference type="Pfam" id="PF20151">
    <property type="entry name" value="DUF6533"/>
    <property type="match status" value="1"/>
</dbReference>
<feature type="domain" description="DUF6533" evidence="3">
    <location>
        <begin position="35"/>
        <end position="80"/>
    </location>
</feature>
<name>K5W2H2_PHACS</name>
<feature type="transmembrane region" description="Helical" evidence="2">
    <location>
        <begin position="69"/>
        <end position="88"/>
    </location>
</feature>
<evidence type="ECO:0000256" key="2">
    <source>
        <dbReference type="SAM" id="Phobius"/>
    </source>
</evidence>
<protein>
    <recommendedName>
        <fullName evidence="3">DUF6533 domain-containing protein</fullName>
    </recommendedName>
</protein>
<gene>
    <name evidence="4" type="ORF">PHACADRAFT_197544</name>
</gene>
<feature type="transmembrane region" description="Helical" evidence="2">
    <location>
        <begin position="218"/>
        <end position="236"/>
    </location>
</feature>
<dbReference type="InterPro" id="IPR045340">
    <property type="entry name" value="DUF6533"/>
</dbReference>
<dbReference type="OrthoDB" id="3235847at2759"/>
<organism evidence="4 5">
    <name type="scientific">Phanerochaete carnosa (strain HHB-10118-sp)</name>
    <name type="common">White-rot fungus</name>
    <name type="synonym">Peniophora carnosa</name>
    <dbReference type="NCBI Taxonomy" id="650164"/>
    <lineage>
        <taxon>Eukaryota</taxon>
        <taxon>Fungi</taxon>
        <taxon>Dikarya</taxon>
        <taxon>Basidiomycota</taxon>
        <taxon>Agaricomycotina</taxon>
        <taxon>Agaricomycetes</taxon>
        <taxon>Polyporales</taxon>
        <taxon>Phanerochaetaceae</taxon>
        <taxon>Phanerochaete</taxon>
    </lineage>
</organism>
<dbReference type="GeneID" id="18911252"/>